<dbReference type="EC" id="3.1.3.48" evidence="2"/>
<dbReference type="KEGG" id="ncs:NCAS_0G03090"/>
<evidence type="ECO:0000256" key="4">
    <source>
        <dbReference type="ARBA" id="ARBA00022912"/>
    </source>
</evidence>
<feature type="compositionally biased region" description="Low complexity" evidence="5">
    <location>
        <begin position="390"/>
        <end position="403"/>
    </location>
</feature>
<accession>G0VIG1</accession>
<dbReference type="GeneID" id="96904861"/>
<evidence type="ECO:0000256" key="5">
    <source>
        <dbReference type="SAM" id="MobiDB-lite"/>
    </source>
</evidence>
<dbReference type="InterPro" id="IPR016130">
    <property type="entry name" value="Tyr_Pase_AS"/>
</dbReference>
<sequence>MHKNKMLKEPGKPNGPDPTKNTNKCTNSPRSLQNRNTKNLSLPLEIPAVSTGIALSTSPTLGSIPELNTTSTTRPILTSTERPKSSTLERFSRDCIARQNTQRPTLLTRRSEASIYSYPSISKPVIPSTTDKISKINTLALSVNTKSLSKNNRTRSQTVSGLQTSTPVLYNKKEADAKTLWVFPERQQNDTQNNTTLGVEYPDVFKKNAYPDGPLMVLPPNIYLYSEPTLHEILEFDIVINVAEEIENLGRTLPPNSTIQYYHFAWSHVSKISEDLEELTNIMHNAALQGKKILIHCQCGVSRSASLIVAYIMRYEKLGLNDAYNKLKETAPDISPNMGLIFQLMEWNEFLQHDRSDSDSTINNTTNEEEEECLQYDVSAKSQSFNASLNGHSTSPNNSSGSSELTPKTPGDYFKSTAKLVPNVPTLTLSMTSGSTLSDQNISKDDIKDPLAYVDTGNYSTLLTHLSPASTDIVNQFEEDASDHMWD</sequence>
<evidence type="ECO:0000259" key="7">
    <source>
        <dbReference type="PROSITE" id="PS50056"/>
    </source>
</evidence>
<dbReference type="GO" id="GO:0043409">
    <property type="term" value="P:negative regulation of MAPK cascade"/>
    <property type="evidence" value="ECO:0007669"/>
    <property type="project" value="TreeGrafter"/>
</dbReference>
<dbReference type="GO" id="GO:0017017">
    <property type="term" value="F:MAP kinase tyrosine/serine/threonine phosphatase activity"/>
    <property type="evidence" value="ECO:0007669"/>
    <property type="project" value="TreeGrafter"/>
</dbReference>
<evidence type="ECO:0000259" key="6">
    <source>
        <dbReference type="PROSITE" id="PS50054"/>
    </source>
</evidence>
<dbReference type="GO" id="GO:0008330">
    <property type="term" value="F:protein tyrosine/threonine phosphatase activity"/>
    <property type="evidence" value="ECO:0007669"/>
    <property type="project" value="TreeGrafter"/>
</dbReference>
<feature type="domain" description="Tyrosine-protein phosphatase" evidence="6">
    <location>
        <begin position="213"/>
        <end position="353"/>
    </location>
</feature>
<dbReference type="RefSeq" id="XP_003677548.1">
    <property type="nucleotide sequence ID" value="XM_003677500.1"/>
</dbReference>
<reference evidence="8 9" key="1">
    <citation type="journal article" date="2011" name="Proc. Natl. Acad. Sci. U.S.A.">
        <title>Evolutionary erosion of yeast sex chromosomes by mating-type switching accidents.</title>
        <authorList>
            <person name="Gordon J.L."/>
            <person name="Armisen D."/>
            <person name="Proux-Wera E."/>
            <person name="Oheigeartaigh S.S."/>
            <person name="Byrne K.P."/>
            <person name="Wolfe K.H."/>
        </authorList>
    </citation>
    <scope>NUCLEOTIDE SEQUENCE [LARGE SCALE GENOMIC DNA]</scope>
    <source>
        <strain evidence="9">ATCC 76901 / BCRC 22586 / CBS 4309 / NBRC 1992 / NRRL Y-12630</strain>
    </source>
</reference>
<dbReference type="GO" id="GO:0005829">
    <property type="term" value="C:cytosol"/>
    <property type="evidence" value="ECO:0007669"/>
    <property type="project" value="TreeGrafter"/>
</dbReference>
<evidence type="ECO:0000256" key="2">
    <source>
        <dbReference type="ARBA" id="ARBA00013064"/>
    </source>
</evidence>
<dbReference type="PROSITE" id="PS50056">
    <property type="entry name" value="TYR_PHOSPHATASE_2"/>
    <property type="match status" value="1"/>
</dbReference>
<dbReference type="InParanoid" id="G0VIG1"/>
<dbReference type="PANTHER" id="PTHR10159:SF519">
    <property type="entry name" value="DUAL SPECIFICITY PROTEIN PHOSPHATASE MPK3"/>
    <property type="match status" value="1"/>
</dbReference>
<comment type="similarity">
    <text evidence="1">Belongs to the protein-tyrosine phosphatase family. Non-receptor class dual specificity subfamily.</text>
</comment>
<evidence type="ECO:0000313" key="9">
    <source>
        <dbReference type="Proteomes" id="UP000001640"/>
    </source>
</evidence>
<dbReference type="SUPFAM" id="SSF52799">
    <property type="entry name" value="(Phosphotyrosine protein) phosphatases II"/>
    <property type="match status" value="1"/>
</dbReference>
<dbReference type="HOGENOM" id="CLU_036115_0_0_1"/>
<dbReference type="InterPro" id="IPR029021">
    <property type="entry name" value="Prot-tyrosine_phosphatase-like"/>
</dbReference>
<dbReference type="eggNOG" id="KOG1716">
    <property type="taxonomic scope" value="Eukaryota"/>
</dbReference>
<organism evidence="8 9">
    <name type="scientific">Naumovozyma castellii</name>
    <name type="common">Yeast</name>
    <name type="synonym">Saccharomyces castellii</name>
    <dbReference type="NCBI Taxonomy" id="27288"/>
    <lineage>
        <taxon>Eukaryota</taxon>
        <taxon>Fungi</taxon>
        <taxon>Dikarya</taxon>
        <taxon>Ascomycota</taxon>
        <taxon>Saccharomycotina</taxon>
        <taxon>Saccharomycetes</taxon>
        <taxon>Saccharomycetales</taxon>
        <taxon>Saccharomycetaceae</taxon>
        <taxon>Naumovozyma</taxon>
    </lineage>
</organism>
<feature type="region of interest" description="Disordered" evidence="5">
    <location>
        <begin position="386"/>
        <end position="413"/>
    </location>
</feature>
<dbReference type="CDD" id="cd14521">
    <property type="entry name" value="DSP_fungal_SDP1-like"/>
    <property type="match status" value="1"/>
</dbReference>
<dbReference type="Gene3D" id="3.90.190.10">
    <property type="entry name" value="Protein tyrosine phosphatase superfamily"/>
    <property type="match status" value="1"/>
</dbReference>
<evidence type="ECO:0000313" key="8">
    <source>
        <dbReference type="EMBL" id="CCC71196.1"/>
    </source>
</evidence>
<dbReference type="InterPro" id="IPR020422">
    <property type="entry name" value="TYR_PHOSPHATASE_DUAL_dom"/>
</dbReference>
<dbReference type="STRING" id="1064592.G0VIG1"/>
<dbReference type="Pfam" id="PF00782">
    <property type="entry name" value="DSPc"/>
    <property type="match status" value="1"/>
</dbReference>
<feature type="compositionally biased region" description="Basic and acidic residues" evidence="5">
    <location>
        <begin position="1"/>
        <end position="11"/>
    </location>
</feature>
<evidence type="ECO:0000256" key="1">
    <source>
        <dbReference type="ARBA" id="ARBA00008601"/>
    </source>
</evidence>
<dbReference type="EMBL" id="HE576758">
    <property type="protein sequence ID" value="CCC71196.1"/>
    <property type="molecule type" value="Genomic_DNA"/>
</dbReference>
<dbReference type="GO" id="GO:0033550">
    <property type="term" value="F:MAP kinase tyrosine phosphatase activity"/>
    <property type="evidence" value="ECO:0007669"/>
    <property type="project" value="TreeGrafter"/>
</dbReference>
<keyword evidence="9" id="KW-1185">Reference proteome</keyword>
<feature type="domain" description="Tyrosine specific protein phosphatases" evidence="7">
    <location>
        <begin position="274"/>
        <end position="334"/>
    </location>
</feature>
<feature type="compositionally biased region" description="Polar residues" evidence="5">
    <location>
        <begin position="19"/>
        <end position="40"/>
    </location>
</feature>
<dbReference type="InterPro" id="IPR000387">
    <property type="entry name" value="Tyr_Pase_dom"/>
</dbReference>
<gene>
    <name evidence="8" type="primary">NCAS0G03090</name>
    <name evidence="8" type="ordered locus">NCAS_0G03090</name>
</gene>
<name>G0VIG1_NAUCA</name>
<dbReference type="PANTHER" id="PTHR10159">
    <property type="entry name" value="DUAL SPECIFICITY PROTEIN PHOSPHATASE"/>
    <property type="match status" value="1"/>
</dbReference>
<dbReference type="PROSITE" id="PS50054">
    <property type="entry name" value="TYR_PHOSPHATASE_DUAL"/>
    <property type="match status" value="1"/>
</dbReference>
<evidence type="ECO:0000256" key="3">
    <source>
        <dbReference type="ARBA" id="ARBA00022801"/>
    </source>
</evidence>
<keyword evidence="3" id="KW-0378">Hydrolase</keyword>
<dbReference type="Proteomes" id="UP000001640">
    <property type="component" value="Chromosome 7"/>
</dbReference>
<keyword evidence="4" id="KW-0904">Protein phosphatase</keyword>
<reference key="2">
    <citation type="submission" date="2011-08" db="EMBL/GenBank/DDBJ databases">
        <title>Genome sequence of Naumovozyma castellii.</title>
        <authorList>
            <person name="Gordon J.L."/>
            <person name="Armisen D."/>
            <person name="Proux-Wera E."/>
            <person name="OhEigeartaigh S.S."/>
            <person name="Byrne K.P."/>
            <person name="Wolfe K.H."/>
        </authorList>
    </citation>
    <scope>NUCLEOTIDE SEQUENCE</scope>
    <source>
        <strain>Type strain:CBS 4309</strain>
    </source>
</reference>
<dbReference type="PROSITE" id="PS00383">
    <property type="entry name" value="TYR_PHOSPHATASE_1"/>
    <property type="match status" value="1"/>
</dbReference>
<dbReference type="SMART" id="SM00195">
    <property type="entry name" value="DSPc"/>
    <property type="match status" value="1"/>
</dbReference>
<dbReference type="GO" id="GO:0005634">
    <property type="term" value="C:nucleus"/>
    <property type="evidence" value="ECO:0007669"/>
    <property type="project" value="TreeGrafter"/>
</dbReference>
<dbReference type="OrthoDB" id="426001at2759"/>
<dbReference type="AlphaFoldDB" id="G0VIG1"/>
<proteinExistence type="inferred from homology"/>
<dbReference type="FunFam" id="3.90.190.10:FF:000094">
    <property type="entry name" value="Probable tyrosine-protein phosphatase"/>
    <property type="match status" value="1"/>
</dbReference>
<dbReference type="OMA" id="HIEWTHT"/>
<dbReference type="FunCoup" id="G0VIG1">
    <property type="interactions" value="135"/>
</dbReference>
<feature type="region of interest" description="Disordered" evidence="5">
    <location>
        <begin position="1"/>
        <end position="40"/>
    </location>
</feature>
<protein>
    <recommendedName>
        <fullName evidence="2">protein-tyrosine-phosphatase</fullName>
        <ecNumber evidence="2">3.1.3.48</ecNumber>
    </recommendedName>
</protein>
<dbReference type="InterPro" id="IPR000340">
    <property type="entry name" value="Dual-sp_phosphatase_cat-dom"/>
</dbReference>